<evidence type="ECO:0000313" key="3">
    <source>
        <dbReference type="Proteomes" id="UP001497444"/>
    </source>
</evidence>
<feature type="transmembrane region" description="Helical" evidence="1">
    <location>
        <begin position="358"/>
        <end position="374"/>
    </location>
</feature>
<keyword evidence="3" id="KW-1185">Reference proteome</keyword>
<feature type="transmembrane region" description="Helical" evidence="1">
    <location>
        <begin position="259"/>
        <end position="280"/>
    </location>
</feature>
<feature type="transmembrane region" description="Helical" evidence="1">
    <location>
        <begin position="166"/>
        <end position="190"/>
    </location>
</feature>
<reference evidence="2 3" key="1">
    <citation type="submission" date="2024-02" db="EMBL/GenBank/DDBJ databases">
        <authorList>
            <consortium name="ELIXIR-Norway"/>
            <consortium name="Elixir Norway"/>
        </authorList>
    </citation>
    <scope>NUCLEOTIDE SEQUENCE [LARGE SCALE GENOMIC DNA]</scope>
</reference>
<accession>A0ABP0VQT0</accession>
<sequence>MLLRILQLLKQVMLTSRGEEEEKKKKKKKQNKEDMSINGTLTAGIVGVWNVSQYPCKDFRNETVKWFFVLWPEMLNGVFNYCCEDGVSTYSLANFTYGLHQGQLDPRPYFDLGVVDTFPTYWYFWTFWQVPTKSISFPLHCDYTDLHRLYVSRFWNKTIVLGAKTGAVLVGILQLAVLVWVLCLWVGPFFRPHHWISESRRSERLSPRWRQKMLKDWFWRLEYADLITDWAHLILLALVGACMMEAIGHSSLHMWRASVMYNAGAVYSYLTAIAILSSLVRQSAMCILPRQSVDGVPVPRHSRSRLMPFDSIDTLPVAKDSGSRLMPCESVDNTPWGRSRRAWKGLRDVTDDWRWQKVFAQLGVLILMGTYLALVDTDDGGAMDNVAGIVLAAVVAACIWSAGVTFVVFFRSATFMILAWKFVRPHILDEYLDQKTDGVQANESVV</sequence>
<keyword evidence="1" id="KW-0812">Transmembrane</keyword>
<keyword evidence="1" id="KW-1133">Transmembrane helix</keyword>
<evidence type="ECO:0000256" key="1">
    <source>
        <dbReference type="SAM" id="Phobius"/>
    </source>
</evidence>
<organism evidence="2 3">
    <name type="scientific">Sphagnum jensenii</name>
    <dbReference type="NCBI Taxonomy" id="128206"/>
    <lineage>
        <taxon>Eukaryota</taxon>
        <taxon>Viridiplantae</taxon>
        <taxon>Streptophyta</taxon>
        <taxon>Embryophyta</taxon>
        <taxon>Bryophyta</taxon>
        <taxon>Sphagnophytina</taxon>
        <taxon>Sphagnopsida</taxon>
        <taxon>Sphagnales</taxon>
        <taxon>Sphagnaceae</taxon>
        <taxon>Sphagnum</taxon>
    </lineage>
</organism>
<dbReference type="Proteomes" id="UP001497444">
    <property type="component" value="Chromosome 1"/>
</dbReference>
<keyword evidence="1" id="KW-0472">Membrane</keyword>
<dbReference type="EMBL" id="OZ020096">
    <property type="protein sequence ID" value="CAK9256226.1"/>
    <property type="molecule type" value="Genomic_DNA"/>
</dbReference>
<gene>
    <name evidence="2" type="ORF">CSSPJE1EN1_LOCUS1704</name>
</gene>
<name>A0ABP0VQT0_9BRYO</name>
<feature type="transmembrane region" description="Helical" evidence="1">
    <location>
        <begin position="386"/>
        <end position="410"/>
    </location>
</feature>
<evidence type="ECO:0000313" key="2">
    <source>
        <dbReference type="EMBL" id="CAK9256226.1"/>
    </source>
</evidence>
<protein>
    <recommendedName>
        <fullName evidence="4">Glycerophosphocholine acyltransferase 1</fullName>
    </recommendedName>
</protein>
<proteinExistence type="predicted"/>
<evidence type="ECO:0008006" key="4">
    <source>
        <dbReference type="Google" id="ProtNLM"/>
    </source>
</evidence>
<feature type="transmembrane region" description="Helical" evidence="1">
    <location>
        <begin position="230"/>
        <end position="247"/>
    </location>
</feature>